<dbReference type="GO" id="GO:0000398">
    <property type="term" value="P:mRNA splicing, via spliceosome"/>
    <property type="evidence" value="ECO:0007669"/>
    <property type="project" value="TreeGrafter"/>
</dbReference>
<gene>
    <name evidence="3" type="ORF">BD410DRAFT_822274</name>
</gene>
<dbReference type="Pfam" id="PF05011">
    <property type="entry name" value="DBR1"/>
    <property type="match status" value="1"/>
</dbReference>
<protein>
    <submittedName>
        <fullName evidence="3">DBR1-domain-containing protein</fullName>
    </submittedName>
</protein>
<dbReference type="InterPro" id="IPR007708">
    <property type="entry name" value="DBR1_C"/>
</dbReference>
<dbReference type="Proteomes" id="UP000294933">
    <property type="component" value="Unassembled WGS sequence"/>
</dbReference>
<evidence type="ECO:0000259" key="2">
    <source>
        <dbReference type="SMART" id="SM01124"/>
    </source>
</evidence>
<dbReference type="EMBL" id="ML170202">
    <property type="protein sequence ID" value="TDL18907.1"/>
    <property type="molecule type" value="Genomic_DNA"/>
</dbReference>
<accession>A0A4Y7PU16</accession>
<dbReference type="SMART" id="SM01124">
    <property type="entry name" value="DBR1"/>
    <property type="match status" value="1"/>
</dbReference>
<dbReference type="SUPFAM" id="SSF56300">
    <property type="entry name" value="Metallo-dependent phosphatases"/>
    <property type="match status" value="1"/>
</dbReference>
<evidence type="ECO:0000256" key="1">
    <source>
        <dbReference type="SAM" id="MobiDB-lite"/>
    </source>
</evidence>
<dbReference type="PANTHER" id="PTHR12849">
    <property type="entry name" value="RNA LARIAT DEBRANCHING ENZYME"/>
    <property type="match status" value="1"/>
</dbReference>
<dbReference type="InterPro" id="IPR029052">
    <property type="entry name" value="Metallo-depent_PP-like"/>
</dbReference>
<dbReference type="OrthoDB" id="407609at2759"/>
<name>A0A4Y7PU16_9AGAM</name>
<dbReference type="STRING" id="50990.A0A4Y7PU16"/>
<dbReference type="GO" id="GO:0005634">
    <property type="term" value="C:nucleus"/>
    <property type="evidence" value="ECO:0007669"/>
    <property type="project" value="TreeGrafter"/>
</dbReference>
<keyword evidence="4" id="KW-1185">Reference proteome</keyword>
<dbReference type="VEuPathDB" id="FungiDB:BD410DRAFT_822274"/>
<organism evidence="3 4">
    <name type="scientific">Rickenella mellea</name>
    <dbReference type="NCBI Taxonomy" id="50990"/>
    <lineage>
        <taxon>Eukaryota</taxon>
        <taxon>Fungi</taxon>
        <taxon>Dikarya</taxon>
        <taxon>Basidiomycota</taxon>
        <taxon>Agaricomycotina</taxon>
        <taxon>Agaricomycetes</taxon>
        <taxon>Hymenochaetales</taxon>
        <taxon>Rickenellaceae</taxon>
        <taxon>Rickenella</taxon>
    </lineage>
</organism>
<feature type="domain" description="Lariat debranching enzyme C-terminal" evidence="2">
    <location>
        <begin position="183"/>
        <end position="338"/>
    </location>
</feature>
<feature type="region of interest" description="Disordered" evidence="1">
    <location>
        <begin position="334"/>
        <end position="362"/>
    </location>
</feature>
<dbReference type="AlphaFoldDB" id="A0A4Y7PU16"/>
<sequence>MVVPEKYRQMGDFHGYYTGEKTAPMLTLVIGGNHEASSYLWELYHGGWLAPNIYFLGHAGCVQVNGVRIAGSSGIYNGKDFHEGHWEKLPYKGGSFRSIYHVREYDIKRLSLLSSPNIVISHDWPQGIEHYGDLRYLLQRKPFLRGSISSGQLDSPPFMALLKVLKPDWWFAAHHHIRFTASVLHDADDRPETMFLALDKCLPNRQFLQIVDIPTAPLRPRNGKDKSDSIAPRLTFDPEWLAITRAFHPFLSTSRHQLSMPDEEQAREMVSTELEWVLANVGDKDEHDGLRDVNDCQVFWATAPGPGGTKGKKSSQPPCYTNPQTVAFCAMLEIENKINPPPPQASSSPDAKGKSAPQPSKY</sequence>
<evidence type="ECO:0000313" key="3">
    <source>
        <dbReference type="EMBL" id="TDL18907.1"/>
    </source>
</evidence>
<dbReference type="PANTHER" id="PTHR12849:SF0">
    <property type="entry name" value="LARIAT DEBRANCHING ENZYME"/>
    <property type="match status" value="1"/>
</dbReference>
<proteinExistence type="predicted"/>
<evidence type="ECO:0000313" key="4">
    <source>
        <dbReference type="Proteomes" id="UP000294933"/>
    </source>
</evidence>
<dbReference type="GO" id="GO:0008419">
    <property type="term" value="F:RNA lariat debranching enzyme activity"/>
    <property type="evidence" value="ECO:0007669"/>
    <property type="project" value="TreeGrafter"/>
</dbReference>
<reference evidence="3 4" key="1">
    <citation type="submission" date="2018-06" db="EMBL/GenBank/DDBJ databases">
        <title>A transcriptomic atlas of mushroom development highlights an independent origin of complex multicellularity.</title>
        <authorList>
            <consortium name="DOE Joint Genome Institute"/>
            <person name="Krizsan K."/>
            <person name="Almasi E."/>
            <person name="Merenyi Z."/>
            <person name="Sahu N."/>
            <person name="Viragh M."/>
            <person name="Koszo T."/>
            <person name="Mondo S."/>
            <person name="Kiss B."/>
            <person name="Balint B."/>
            <person name="Kues U."/>
            <person name="Barry K."/>
            <person name="Hegedus J.C."/>
            <person name="Henrissat B."/>
            <person name="Johnson J."/>
            <person name="Lipzen A."/>
            <person name="Ohm R."/>
            <person name="Nagy I."/>
            <person name="Pangilinan J."/>
            <person name="Yan J."/>
            <person name="Xiong Y."/>
            <person name="Grigoriev I.V."/>
            <person name="Hibbett D.S."/>
            <person name="Nagy L.G."/>
        </authorList>
    </citation>
    <scope>NUCLEOTIDE SEQUENCE [LARGE SCALE GENOMIC DNA]</scope>
    <source>
        <strain evidence="3 4">SZMC22713</strain>
    </source>
</reference>